<keyword evidence="1" id="KW-0813">Transport</keyword>
<protein>
    <submittedName>
        <fullName evidence="5">ABC transporter ATP-binding protein</fullName>
    </submittedName>
</protein>
<dbReference type="GO" id="GO:0005524">
    <property type="term" value="F:ATP binding"/>
    <property type="evidence" value="ECO:0007669"/>
    <property type="project" value="UniProtKB-KW"/>
</dbReference>
<dbReference type="PROSITE" id="PS00211">
    <property type="entry name" value="ABC_TRANSPORTER_1"/>
    <property type="match status" value="1"/>
</dbReference>
<dbReference type="InterPro" id="IPR017871">
    <property type="entry name" value="ABC_transporter-like_CS"/>
</dbReference>
<evidence type="ECO:0000259" key="4">
    <source>
        <dbReference type="PROSITE" id="PS50893"/>
    </source>
</evidence>
<evidence type="ECO:0000256" key="3">
    <source>
        <dbReference type="ARBA" id="ARBA00022840"/>
    </source>
</evidence>
<dbReference type="Gene3D" id="3.40.50.300">
    <property type="entry name" value="P-loop containing nucleotide triphosphate hydrolases"/>
    <property type="match status" value="1"/>
</dbReference>
<dbReference type="InterPro" id="IPR032823">
    <property type="entry name" value="BCA_ABC_TP_C"/>
</dbReference>
<proteinExistence type="predicted"/>
<gene>
    <name evidence="5" type="ORF">IBL26_05695</name>
</gene>
<dbReference type="RefSeq" id="WP_187783490.1">
    <property type="nucleotide sequence ID" value="NZ_JACTVA010000006.1"/>
</dbReference>
<dbReference type="SUPFAM" id="SSF52540">
    <property type="entry name" value="P-loop containing nucleoside triphosphate hydrolases"/>
    <property type="match status" value="1"/>
</dbReference>
<keyword evidence="3 5" id="KW-0067">ATP-binding</keyword>
<dbReference type="PROSITE" id="PS50893">
    <property type="entry name" value="ABC_TRANSPORTER_2"/>
    <property type="match status" value="1"/>
</dbReference>
<organism evidence="5 6">
    <name type="scientific">Teichococcus aerophilus</name>
    <dbReference type="NCBI Taxonomy" id="1224513"/>
    <lineage>
        <taxon>Bacteria</taxon>
        <taxon>Pseudomonadati</taxon>
        <taxon>Pseudomonadota</taxon>
        <taxon>Alphaproteobacteria</taxon>
        <taxon>Acetobacterales</taxon>
        <taxon>Roseomonadaceae</taxon>
        <taxon>Roseomonas</taxon>
    </lineage>
</organism>
<evidence type="ECO:0000313" key="6">
    <source>
        <dbReference type="Proteomes" id="UP000626026"/>
    </source>
</evidence>
<evidence type="ECO:0000313" key="5">
    <source>
        <dbReference type="EMBL" id="MBC9206320.1"/>
    </source>
</evidence>
<dbReference type="EMBL" id="JACTVA010000006">
    <property type="protein sequence ID" value="MBC9206320.1"/>
    <property type="molecule type" value="Genomic_DNA"/>
</dbReference>
<feature type="domain" description="ABC transporter" evidence="4">
    <location>
        <begin position="5"/>
        <end position="252"/>
    </location>
</feature>
<dbReference type="InterPro" id="IPR051120">
    <property type="entry name" value="ABC_AA/LPS_Transport"/>
</dbReference>
<dbReference type="Pfam" id="PF00005">
    <property type="entry name" value="ABC_tran"/>
    <property type="match status" value="1"/>
</dbReference>
<dbReference type="PANTHER" id="PTHR45772:SF9">
    <property type="entry name" value="CONSERVED COMPONENT OF ABC TRANSPORTER FOR NATURAL AMINO ACIDS"/>
    <property type="match status" value="1"/>
</dbReference>
<dbReference type="PANTHER" id="PTHR45772">
    <property type="entry name" value="CONSERVED COMPONENT OF ABC TRANSPORTER FOR NATURAL AMINO ACIDS-RELATED"/>
    <property type="match status" value="1"/>
</dbReference>
<dbReference type="InterPro" id="IPR027417">
    <property type="entry name" value="P-loop_NTPase"/>
</dbReference>
<comment type="caution">
    <text evidence="5">The sequence shown here is derived from an EMBL/GenBank/DDBJ whole genome shotgun (WGS) entry which is preliminary data.</text>
</comment>
<dbReference type="InterPro" id="IPR003439">
    <property type="entry name" value="ABC_transporter-like_ATP-bd"/>
</dbReference>
<name>A0ABR7RJL6_9PROT</name>
<dbReference type="CDD" id="cd03219">
    <property type="entry name" value="ABC_Mj1267_LivG_branched"/>
    <property type="match status" value="1"/>
</dbReference>
<dbReference type="SMART" id="SM00382">
    <property type="entry name" value="AAA"/>
    <property type="match status" value="1"/>
</dbReference>
<accession>A0ABR7RJL6</accession>
<dbReference type="InterPro" id="IPR003593">
    <property type="entry name" value="AAA+_ATPase"/>
</dbReference>
<keyword evidence="6" id="KW-1185">Reference proteome</keyword>
<keyword evidence="2" id="KW-0547">Nucleotide-binding</keyword>
<sequence>MTAALAVSGITRHFFGVAALGGVEFAVPAGSITGLIGPNGAGKSTLLNVVSGLLKPDGGEVRFMGEAVTGAAPHRLAARGLTRTFQVARGFPKMSVFQHLMLYGPRQPGERLLQAPMWGAAARRREAELAERAWSIARRLRLSHVIDAPVTALSGGQKKLVEIGRTLMAEPRMILLDEPMAGVNPTLTAEIAAHLQALNAEGITLCLVEHDMALIRQLCGHVVVMAQGRTLVTGSFDEVVANTEVQEAYLGRRH</sequence>
<dbReference type="Pfam" id="PF12399">
    <property type="entry name" value="BCA_ABC_TP_C"/>
    <property type="match status" value="1"/>
</dbReference>
<dbReference type="Proteomes" id="UP000626026">
    <property type="component" value="Unassembled WGS sequence"/>
</dbReference>
<reference evidence="5 6" key="1">
    <citation type="journal article" date="2013" name="Int. J. Syst. Evol. Microbiol.">
        <title>Roseomonas aerophila sp. nov., isolated from air.</title>
        <authorList>
            <person name="Kim S.J."/>
            <person name="Weon H.Y."/>
            <person name="Ahn J.H."/>
            <person name="Hong S.B."/>
            <person name="Seok S.J."/>
            <person name="Whang K.S."/>
            <person name="Kwon S.W."/>
        </authorList>
    </citation>
    <scope>NUCLEOTIDE SEQUENCE [LARGE SCALE GENOMIC DNA]</scope>
    <source>
        <strain evidence="5 6">NBRC 108923</strain>
    </source>
</reference>
<evidence type="ECO:0000256" key="1">
    <source>
        <dbReference type="ARBA" id="ARBA00022448"/>
    </source>
</evidence>
<evidence type="ECO:0000256" key="2">
    <source>
        <dbReference type="ARBA" id="ARBA00022741"/>
    </source>
</evidence>